<name>A0A250I9V1_9BACT</name>
<dbReference type="RefSeq" id="WP_095977318.1">
    <property type="nucleotide sequence ID" value="NZ_CP022163.1"/>
</dbReference>
<sequence>MSSIKIDVGPATTGARTLSIQRMQEREIGLNFVEQFKDTWHERASTFMLKGGTASETLTAGALSYRVIRHVSVPAGDYQRLKGILATAMSCLDQCPSLGLRDYPVEILVDTARGSAGYVIQDKLLGQRKVSVFLGIDIWGTQPTNTGIIANYLYRYLRCSEAEKVRLRTLTAVFHEFGHVFHQLLAPSHYFALAVLPIVSGKGEKELREPRIRPMWRLFDMCPSAAYLRDFHRGLQRYLSAHVSSYASDRPLETVAEIFSGLMMGIRFTPDVLTVYRAFGGHVPEDEMRYETTDVATAEALRQGR</sequence>
<dbReference type="KEGG" id="mbd:MEBOL_002103"/>
<dbReference type="Proteomes" id="UP000217289">
    <property type="component" value="Chromosome"/>
</dbReference>
<reference evidence="1 2" key="1">
    <citation type="submission" date="2017-06" db="EMBL/GenBank/DDBJ databases">
        <authorList>
            <person name="Kim H.J."/>
            <person name="Triplett B.A."/>
        </authorList>
    </citation>
    <scope>NUCLEOTIDE SEQUENCE [LARGE SCALE GENOMIC DNA]</scope>
    <source>
        <strain evidence="1 2">DSM 14713</strain>
    </source>
</reference>
<accession>A0A250I9V1</accession>
<dbReference type="EMBL" id="CP022163">
    <property type="protein sequence ID" value="ATB28654.1"/>
    <property type="molecule type" value="Genomic_DNA"/>
</dbReference>
<evidence type="ECO:0000313" key="2">
    <source>
        <dbReference type="Proteomes" id="UP000217289"/>
    </source>
</evidence>
<proteinExistence type="predicted"/>
<dbReference type="SUPFAM" id="SSF55486">
    <property type="entry name" value="Metalloproteases ('zincins'), catalytic domain"/>
    <property type="match status" value="1"/>
</dbReference>
<evidence type="ECO:0000313" key="1">
    <source>
        <dbReference type="EMBL" id="ATB28654.1"/>
    </source>
</evidence>
<gene>
    <name evidence="1" type="ORF">MEBOL_002103</name>
</gene>
<protein>
    <submittedName>
        <fullName evidence="1">Uncharacterized protein</fullName>
    </submittedName>
</protein>
<organism evidence="1 2">
    <name type="scientific">Melittangium boletus DSM 14713</name>
    <dbReference type="NCBI Taxonomy" id="1294270"/>
    <lineage>
        <taxon>Bacteria</taxon>
        <taxon>Pseudomonadati</taxon>
        <taxon>Myxococcota</taxon>
        <taxon>Myxococcia</taxon>
        <taxon>Myxococcales</taxon>
        <taxon>Cystobacterineae</taxon>
        <taxon>Archangiaceae</taxon>
        <taxon>Melittangium</taxon>
    </lineage>
</organism>
<keyword evidence="2" id="KW-1185">Reference proteome</keyword>
<dbReference type="AlphaFoldDB" id="A0A250I9V1"/>